<evidence type="ECO:0000256" key="1">
    <source>
        <dbReference type="SAM" id="SignalP"/>
    </source>
</evidence>
<gene>
    <name evidence="3" type="ORF">Achr_38500</name>
</gene>
<evidence type="ECO:0000313" key="4">
    <source>
        <dbReference type="Proteomes" id="UP000068210"/>
    </source>
</evidence>
<evidence type="ECO:0000313" key="3">
    <source>
        <dbReference type="EMBL" id="AJE23236.1"/>
    </source>
</evidence>
<feature type="domain" description="DUF4426" evidence="2">
    <location>
        <begin position="24"/>
        <end position="138"/>
    </location>
</feature>
<keyword evidence="1" id="KW-0732">Signal</keyword>
<dbReference type="HOGENOM" id="CLU_141658_0_0_6"/>
<reference evidence="3 4" key="1">
    <citation type="journal article" date="2015" name="PLoS ONE">
        <title>Azotobacter Genomes: The Genome of Azotobacter chroococcum NCIMB 8003 (ATCC 4412).</title>
        <authorList>
            <person name="Robson R.L."/>
            <person name="Jones R."/>
            <person name="Robson R.M."/>
            <person name="Schwartz A."/>
            <person name="Richardson T.H."/>
        </authorList>
    </citation>
    <scope>NUCLEOTIDE SEQUENCE [LARGE SCALE GENOMIC DNA]</scope>
    <source>
        <strain evidence="3 4">NCIMB 8003</strain>
    </source>
</reference>
<organism evidence="3 4">
    <name type="scientific">Azotobacter chroococcum NCIMB 8003</name>
    <dbReference type="NCBI Taxonomy" id="1328314"/>
    <lineage>
        <taxon>Bacteria</taxon>
        <taxon>Pseudomonadati</taxon>
        <taxon>Pseudomonadota</taxon>
        <taxon>Gammaproteobacteria</taxon>
        <taxon>Pseudomonadales</taxon>
        <taxon>Pseudomonadaceae</taxon>
        <taxon>Azotobacter</taxon>
    </lineage>
</organism>
<dbReference type="Proteomes" id="UP000068210">
    <property type="component" value="Chromosome"/>
</dbReference>
<dbReference type="KEGG" id="acx:Achr_38500"/>
<dbReference type="InterPro" id="IPR025218">
    <property type="entry name" value="DUF4426"/>
</dbReference>
<protein>
    <recommendedName>
        <fullName evidence="2">DUF4426 domain-containing protein</fullName>
    </recommendedName>
</protein>
<dbReference type="STRING" id="1328314.Achr_38500"/>
<proteinExistence type="predicted"/>
<dbReference type="EMBL" id="CP010415">
    <property type="protein sequence ID" value="AJE23236.1"/>
    <property type="molecule type" value="Genomic_DNA"/>
</dbReference>
<keyword evidence="4" id="KW-1185">Reference proteome</keyword>
<dbReference type="Pfam" id="PF14467">
    <property type="entry name" value="DUF4426"/>
    <property type="match status" value="1"/>
</dbReference>
<feature type="chain" id="PRO_5002173006" description="DUF4426 domain-containing protein" evidence="1">
    <location>
        <begin position="20"/>
        <end position="139"/>
    </location>
</feature>
<dbReference type="RefSeq" id="WP_039806775.1">
    <property type="nucleotide sequence ID" value="NZ_CP010415.1"/>
</dbReference>
<evidence type="ECO:0000259" key="2">
    <source>
        <dbReference type="Pfam" id="PF14467"/>
    </source>
</evidence>
<feature type="signal peptide" evidence="1">
    <location>
        <begin position="1"/>
        <end position="19"/>
    </location>
</feature>
<sequence length="139" mass="15293">MSRPALFLLALCLSLPATAAERLQKFADLDVHYSAFNSGFLQPEIASAAGIVRGKNQGVLNIAVLKDGKAQPATVKAQVRNLLGQSRALSFREVREGEAIYYLSQFPFDKETLHFKVDVQSGGGPLNSFEFDQQFFPDE</sequence>
<dbReference type="Gene3D" id="2.60.40.3340">
    <property type="entry name" value="Domain of unknown function DUF4426"/>
    <property type="match status" value="1"/>
</dbReference>
<dbReference type="AlphaFoldDB" id="A0A0C4WRB0"/>
<accession>A0A0C4WRB0</accession>
<name>A0A0C4WRB0_9GAMM</name>